<organism evidence="2">
    <name type="scientific">marine metagenome</name>
    <dbReference type="NCBI Taxonomy" id="408172"/>
    <lineage>
        <taxon>unclassified sequences</taxon>
        <taxon>metagenomes</taxon>
        <taxon>ecological metagenomes</taxon>
    </lineage>
</organism>
<keyword evidence="1" id="KW-0812">Transmembrane</keyword>
<name>A0A383BJN0_9ZZZZ</name>
<feature type="non-terminal residue" evidence="2">
    <location>
        <position position="209"/>
    </location>
</feature>
<reference evidence="2" key="1">
    <citation type="submission" date="2018-05" db="EMBL/GenBank/DDBJ databases">
        <authorList>
            <person name="Lanie J.A."/>
            <person name="Ng W.-L."/>
            <person name="Kazmierczak K.M."/>
            <person name="Andrzejewski T.M."/>
            <person name="Davidsen T.M."/>
            <person name="Wayne K.J."/>
            <person name="Tettelin H."/>
            <person name="Glass J.I."/>
            <person name="Rusch D."/>
            <person name="Podicherti R."/>
            <person name="Tsui H.-C.T."/>
            <person name="Winkler M.E."/>
        </authorList>
    </citation>
    <scope>NUCLEOTIDE SEQUENCE</scope>
</reference>
<feature type="transmembrane region" description="Helical" evidence="1">
    <location>
        <begin position="118"/>
        <end position="141"/>
    </location>
</feature>
<evidence type="ECO:0000313" key="2">
    <source>
        <dbReference type="EMBL" id="SVE20013.1"/>
    </source>
</evidence>
<keyword evidence="1" id="KW-0472">Membrane</keyword>
<evidence type="ECO:0000256" key="1">
    <source>
        <dbReference type="SAM" id="Phobius"/>
    </source>
</evidence>
<evidence type="ECO:0008006" key="3">
    <source>
        <dbReference type="Google" id="ProtNLM"/>
    </source>
</evidence>
<keyword evidence="1" id="KW-1133">Transmembrane helix</keyword>
<accession>A0A383BJN0</accession>
<protein>
    <recommendedName>
        <fullName evidence="3">Glycosyltransferase RgtA/B/C/D-like domain-containing protein</fullName>
    </recommendedName>
</protein>
<dbReference type="AlphaFoldDB" id="A0A383BJN0"/>
<dbReference type="EMBL" id="UINC01200911">
    <property type="protein sequence ID" value="SVE20013.1"/>
    <property type="molecule type" value="Genomic_DNA"/>
</dbReference>
<sequence length="209" mass="22568">MKSGRLLLVLFLALYLGVVVSSAWVCDDAYITFRSIDNWLNGYGLRWNVAERVQSYTHPLWMLTVTGLYAATGEIYLSALALSVAASVGALALLGFGIARTPATGLLAIAPLILSKAFVDYSTSGLENPLTPLLLAAFYWIFFTRSERHDGTFLLALSAALVGINRLDALLLVVPAPAIHCARHRARADLRALALGLLPLAAWEIVSLV</sequence>
<gene>
    <name evidence="2" type="ORF">METZ01_LOCUS472867</name>
</gene>
<proteinExistence type="predicted"/>